<gene>
    <name evidence="1" type="ORF">M8818_007358</name>
</gene>
<dbReference type="Proteomes" id="UP001320706">
    <property type="component" value="Unassembled WGS sequence"/>
</dbReference>
<comment type="caution">
    <text evidence="1">The sequence shown here is derived from an EMBL/GenBank/DDBJ whole genome shotgun (WGS) entry which is preliminary data.</text>
</comment>
<sequence>MSEVAGALYGVETLIEGAVAFAKGIYDPTLPLKATVKPISDLELPRASHTVSVVKGRAYIFGGITTNEDGSQTTANNAMHIVILPSSGVESTDYREVPPSENAPSPRVGHSAAVIDGCIYIYGGSASIGGRPIEEDGVTTFNDKGGAGELGISPLGPWSAIPSGLDPEKPGPGNRVGATLLPVTTGQGRNYLLLVGGESSTGAGEQTPLTQHSDVWALQLKPEGMTAASFKDAARMAIKKPTDEGEWAEVKYYDTEGLLIQESQNFHGIGSRKGVAAARGTEIDGCIVLVWGGQSERGAILGDGIMITVGR</sequence>
<reference evidence="1" key="1">
    <citation type="submission" date="2024-02" db="EMBL/GenBank/DDBJ databases">
        <title>Metagenome Assembled Genome of Zalaria obscura JY119.</title>
        <authorList>
            <person name="Vighnesh L."/>
            <person name="Jagadeeshwari U."/>
            <person name="Venkata Ramana C."/>
            <person name="Sasikala C."/>
        </authorList>
    </citation>
    <scope>NUCLEOTIDE SEQUENCE</scope>
    <source>
        <strain evidence="1">JY119</strain>
    </source>
</reference>
<dbReference type="EMBL" id="JAMKPW020000043">
    <property type="protein sequence ID" value="KAK8194171.1"/>
    <property type="molecule type" value="Genomic_DNA"/>
</dbReference>
<protein>
    <submittedName>
        <fullName evidence="1">Uncharacterized protein</fullName>
    </submittedName>
</protein>
<proteinExistence type="predicted"/>
<evidence type="ECO:0000313" key="2">
    <source>
        <dbReference type="Proteomes" id="UP001320706"/>
    </source>
</evidence>
<evidence type="ECO:0000313" key="1">
    <source>
        <dbReference type="EMBL" id="KAK8194171.1"/>
    </source>
</evidence>
<name>A0ACC3S332_9PEZI</name>
<accession>A0ACC3S332</accession>
<organism evidence="1 2">
    <name type="scientific">Zalaria obscura</name>
    <dbReference type="NCBI Taxonomy" id="2024903"/>
    <lineage>
        <taxon>Eukaryota</taxon>
        <taxon>Fungi</taxon>
        <taxon>Dikarya</taxon>
        <taxon>Ascomycota</taxon>
        <taxon>Pezizomycotina</taxon>
        <taxon>Dothideomycetes</taxon>
        <taxon>Dothideomycetidae</taxon>
        <taxon>Dothideales</taxon>
        <taxon>Zalariaceae</taxon>
        <taxon>Zalaria</taxon>
    </lineage>
</organism>
<keyword evidence="2" id="KW-1185">Reference proteome</keyword>